<proteinExistence type="predicted"/>
<evidence type="ECO:0000313" key="3">
    <source>
        <dbReference type="EMBL" id="MBC5661733.1"/>
    </source>
</evidence>
<keyword evidence="1" id="KW-1133">Transmembrane helix</keyword>
<keyword evidence="1" id="KW-0472">Membrane</keyword>
<reference evidence="3 4" key="1">
    <citation type="submission" date="2020-08" db="EMBL/GenBank/DDBJ databases">
        <title>Genome public.</title>
        <authorList>
            <person name="Liu C."/>
            <person name="Sun Q."/>
        </authorList>
    </citation>
    <scope>NUCLEOTIDE SEQUENCE [LARGE SCALE GENOMIC DNA]</scope>
    <source>
        <strain evidence="3 4">NSJ-10</strain>
    </source>
</reference>
<name>A0A8I0DR51_9FIRM</name>
<protein>
    <submittedName>
        <fullName evidence="3">Pilus assembly protein</fullName>
    </submittedName>
</protein>
<organism evidence="3 4">
    <name type="scientific">Coprococcus hominis</name>
    <name type="common">ex Liu et al. 2022</name>
    <dbReference type="NCBI Taxonomy" id="2763039"/>
    <lineage>
        <taxon>Bacteria</taxon>
        <taxon>Bacillati</taxon>
        <taxon>Bacillota</taxon>
        <taxon>Clostridia</taxon>
        <taxon>Lachnospirales</taxon>
        <taxon>Lachnospiraceae</taxon>
        <taxon>Coprococcus</taxon>
    </lineage>
</organism>
<dbReference type="EMBL" id="JACOOX010000001">
    <property type="protein sequence ID" value="MBC5661733.1"/>
    <property type="molecule type" value="Genomic_DNA"/>
</dbReference>
<evidence type="ECO:0000259" key="2">
    <source>
        <dbReference type="Pfam" id="PF07811"/>
    </source>
</evidence>
<sequence length="281" mass="31961">MSRQYGKRVYKTIPFFQRIFCIWNRQEGSATVEAALILPLFIMAAVVFFWMGNLLQTRLIVYDAMQDTAQCLAEYQYAYSYVQDEKTVDLPGNGVNVLTAKERLQHYLDISPVDASCIVGGTGGILVTRSAYSEADGCIDLKLRYKLQINVPFFGELTWKVQEQIRQRAFIGMQLENNETEENRYVYITETGEVYHTSRTCYHIKLTIRQIPDGELSDRYQNLSPCERCAEGRTTDGTVYITETGDRYHLSVSCSGLKRTVMRVKQKNVGSIPPCSNCGNG</sequence>
<dbReference type="Proteomes" id="UP000615234">
    <property type="component" value="Unassembled WGS sequence"/>
</dbReference>
<dbReference type="RefSeq" id="WP_186847287.1">
    <property type="nucleotide sequence ID" value="NZ_JACOOX010000001.1"/>
</dbReference>
<gene>
    <name evidence="3" type="ORF">H8S09_02295</name>
</gene>
<dbReference type="Pfam" id="PF07811">
    <property type="entry name" value="TadE"/>
    <property type="match status" value="1"/>
</dbReference>
<keyword evidence="1" id="KW-0812">Transmembrane</keyword>
<dbReference type="InterPro" id="IPR012495">
    <property type="entry name" value="TadE-like_dom"/>
</dbReference>
<comment type="caution">
    <text evidence="3">The sequence shown here is derived from an EMBL/GenBank/DDBJ whole genome shotgun (WGS) entry which is preliminary data.</text>
</comment>
<accession>A0A8I0DR51</accession>
<keyword evidence="4" id="KW-1185">Reference proteome</keyword>
<evidence type="ECO:0000313" key="4">
    <source>
        <dbReference type="Proteomes" id="UP000615234"/>
    </source>
</evidence>
<feature type="domain" description="TadE-like" evidence="2">
    <location>
        <begin position="28"/>
        <end position="69"/>
    </location>
</feature>
<evidence type="ECO:0000256" key="1">
    <source>
        <dbReference type="SAM" id="Phobius"/>
    </source>
</evidence>
<feature type="transmembrane region" description="Helical" evidence="1">
    <location>
        <begin position="34"/>
        <end position="55"/>
    </location>
</feature>
<dbReference type="AlphaFoldDB" id="A0A8I0DR51"/>